<proteinExistence type="predicted"/>
<reference evidence="1 2" key="1">
    <citation type="journal article" date="2020" name="Cell">
        <title>Large-Scale Comparative Analyses of Tick Genomes Elucidate Their Genetic Diversity and Vector Capacities.</title>
        <authorList>
            <consortium name="Tick Genome and Microbiome Consortium (TIGMIC)"/>
            <person name="Jia N."/>
            <person name="Wang J."/>
            <person name="Shi W."/>
            <person name="Du L."/>
            <person name="Sun Y."/>
            <person name="Zhan W."/>
            <person name="Jiang J.F."/>
            <person name="Wang Q."/>
            <person name="Zhang B."/>
            <person name="Ji P."/>
            <person name="Bell-Sakyi L."/>
            <person name="Cui X.M."/>
            <person name="Yuan T.T."/>
            <person name="Jiang B.G."/>
            <person name="Yang W.F."/>
            <person name="Lam T.T."/>
            <person name="Chang Q.C."/>
            <person name="Ding S.J."/>
            <person name="Wang X.J."/>
            <person name="Zhu J.G."/>
            <person name="Ruan X.D."/>
            <person name="Zhao L."/>
            <person name="Wei J.T."/>
            <person name="Ye R.Z."/>
            <person name="Que T.C."/>
            <person name="Du C.H."/>
            <person name="Zhou Y.H."/>
            <person name="Cheng J.X."/>
            <person name="Dai P.F."/>
            <person name="Guo W.B."/>
            <person name="Han X.H."/>
            <person name="Huang E.J."/>
            <person name="Li L.F."/>
            <person name="Wei W."/>
            <person name="Gao Y.C."/>
            <person name="Liu J.Z."/>
            <person name="Shao H.Z."/>
            <person name="Wang X."/>
            <person name="Wang C.C."/>
            <person name="Yang T.C."/>
            <person name="Huo Q.B."/>
            <person name="Li W."/>
            <person name="Chen H.Y."/>
            <person name="Chen S.E."/>
            <person name="Zhou L.G."/>
            <person name="Ni X.B."/>
            <person name="Tian J.H."/>
            <person name="Sheng Y."/>
            <person name="Liu T."/>
            <person name="Pan Y.S."/>
            <person name="Xia L.Y."/>
            <person name="Li J."/>
            <person name="Zhao F."/>
            <person name="Cao W.C."/>
        </authorList>
    </citation>
    <scope>NUCLEOTIDE SEQUENCE [LARGE SCALE GENOMIC DNA]</scope>
    <source>
        <strain evidence="1">Iper-2018</strain>
    </source>
</reference>
<keyword evidence="2" id="KW-1185">Reference proteome</keyword>
<gene>
    <name evidence="1" type="ORF">HPB47_023113</name>
</gene>
<evidence type="ECO:0000313" key="1">
    <source>
        <dbReference type="EMBL" id="KAG0429975.1"/>
    </source>
</evidence>
<accession>A0AC60Q7S2</accession>
<sequence>MLKLMLKKQLTGAELVAIVQQRDKTLQNALQQIQLHRSQPEERPHSPSFMSPRGTSTPPPPPPPNQEPGPLEALRQREWLLNMQEHQEIQCLEAAVNRRQAMEERQISSGSREVIPRNENISIEEYLPREKGFLREQVFEGCFSGEPLLFSKQFCGASAGCCIGASKAKESRSQKAHFLDSRNCGGAQLGASRRERVGGATASGAAAVRSRAHHPGRRERHGGQSVGAELPRQPSHQ</sequence>
<evidence type="ECO:0000313" key="2">
    <source>
        <dbReference type="Proteomes" id="UP000805193"/>
    </source>
</evidence>
<dbReference type="EMBL" id="JABSTQ010009364">
    <property type="protein sequence ID" value="KAG0429975.1"/>
    <property type="molecule type" value="Genomic_DNA"/>
</dbReference>
<organism evidence="1 2">
    <name type="scientific">Ixodes persulcatus</name>
    <name type="common">Taiga tick</name>
    <dbReference type="NCBI Taxonomy" id="34615"/>
    <lineage>
        <taxon>Eukaryota</taxon>
        <taxon>Metazoa</taxon>
        <taxon>Ecdysozoa</taxon>
        <taxon>Arthropoda</taxon>
        <taxon>Chelicerata</taxon>
        <taxon>Arachnida</taxon>
        <taxon>Acari</taxon>
        <taxon>Parasitiformes</taxon>
        <taxon>Ixodida</taxon>
        <taxon>Ixodoidea</taxon>
        <taxon>Ixodidae</taxon>
        <taxon>Ixodinae</taxon>
        <taxon>Ixodes</taxon>
    </lineage>
</organism>
<feature type="non-terminal residue" evidence="1">
    <location>
        <position position="237"/>
    </location>
</feature>
<protein>
    <submittedName>
        <fullName evidence="1">Uncharacterized protein</fullName>
    </submittedName>
</protein>
<comment type="caution">
    <text evidence="1">The sequence shown here is derived from an EMBL/GenBank/DDBJ whole genome shotgun (WGS) entry which is preliminary data.</text>
</comment>
<dbReference type="Proteomes" id="UP000805193">
    <property type="component" value="Unassembled WGS sequence"/>
</dbReference>
<name>A0AC60Q7S2_IXOPE</name>